<feature type="compositionally biased region" description="Basic and acidic residues" evidence="2">
    <location>
        <begin position="654"/>
        <end position="666"/>
    </location>
</feature>
<gene>
    <name evidence="3" type="ORF">HXZ27_05995</name>
</gene>
<protein>
    <submittedName>
        <fullName evidence="3">Uncharacterized protein</fullName>
    </submittedName>
</protein>
<dbReference type="SUPFAM" id="SSF52540">
    <property type="entry name" value="P-loop containing nucleoside triphosphate hydrolases"/>
    <property type="match status" value="1"/>
</dbReference>
<dbReference type="EMBL" id="CP058322">
    <property type="protein sequence ID" value="QLD23816.1"/>
    <property type="molecule type" value="Genomic_DNA"/>
</dbReference>
<dbReference type="Proteomes" id="UP000509335">
    <property type="component" value="Chromosome"/>
</dbReference>
<dbReference type="KEGG" id="mcab:HXZ27_05995"/>
<evidence type="ECO:0000313" key="3">
    <source>
        <dbReference type="EMBL" id="QLD23816.1"/>
    </source>
</evidence>
<evidence type="ECO:0000256" key="2">
    <source>
        <dbReference type="SAM" id="MobiDB-lite"/>
    </source>
</evidence>
<evidence type="ECO:0000256" key="1">
    <source>
        <dbReference type="SAM" id="Coils"/>
    </source>
</evidence>
<dbReference type="AlphaFoldDB" id="A0A7H8XFK8"/>
<name>A0A7H8XFK8_9ACTN</name>
<dbReference type="InterPro" id="IPR027417">
    <property type="entry name" value="P-loop_NTPase"/>
</dbReference>
<feature type="coiled-coil region" evidence="1">
    <location>
        <begin position="221"/>
        <end position="308"/>
    </location>
</feature>
<evidence type="ECO:0000313" key="4">
    <source>
        <dbReference type="Proteomes" id="UP000509335"/>
    </source>
</evidence>
<sequence length="1031" mass="114282">MLRIGRHTSSVFLLPQGGIWLVTGQGPGSGSNGVGKTVLLGALTLLNGDPQWRGEHGVGPYAARLLFDRRRAKISDTRFEDALRGFLIGVYLHPQRPDDAITVMMRIQKLDGRYIQVRWSEGVLLAEGLSEAERLRSAEGIWESIRASGQLGAITYAEELFGHSPRCLAYIRARGSEDNQDTGILALGQKQFRPADLAQHLIALTGQQQAVNDERRYRQQIAAEKLALDTEKANHEELLEKERQQLSDIENRAQAKRIAEEAEGQWHNFLELGATLEQLKEKAFRKKAQELRSKLDGINRKIQEKERDLSELPSLATLARKSSEDAGRAENASKKLRTIGEQIGKSKTREEHLRTIIPGLRTAAAMSLGFTAEQAQERLRAATEAEAGLRKVAGETSARVTAARDEIEQMRAGHEGAAGHVIAELAAHDIPAVRLLDLIRLDDDQRTLWEARLALYADALVVNRSHQSFDEAVFEDVLRHSPGIPVLASDQEIEPITVPPAGSSLEGALGNLVRTLDSRLTRVDDASVSDPQLGVRIWGGFELPLTDRKAVIAARLRRLEQLEREHYQAEGAVEKAAKRVEESQQVVDAVAAVRELAEAEDEHTKVTARIAELEKQYTAGEEIAGTLRDVAVRSKEAFNTHDATLKSLRQEINDLKHNGPDSRGKTTETLGEAQEQVERQELVTQRWRESLGVTELAAIVERVEAETADRLSTQRNATLREACNRLIDAIDCVVVELARPEQVAESSDKDENPFADHVAGLNMQVLELREWCKAHHAPAEANMSFRTRVKALDDWLAWFSEGDAEEEAAILSRQAARRQNIAAREHATSQTEQWLNSMRDMQIEDIGKAFREAEKQLNDLLNVAGRERVALRFSHVDVGDPHEPLRWEIYPEWIMKGGEAVEYGSSPNTAELIILHTLLAVSSMVSASDPQGRMIVIDESGNNLDGSNLRKLASILQHVAAANGLSVVLACQDVYSHLVAQHAASQLKLLRPATNDALNAKPSLLHGPEDPEVLKLFLPHLSVSESAWPQE</sequence>
<feature type="region of interest" description="Disordered" evidence="2">
    <location>
        <begin position="654"/>
        <end position="677"/>
    </location>
</feature>
<accession>A0A7H8XFK8</accession>
<reference evidence="3 4" key="1">
    <citation type="submission" date="2020-07" db="EMBL/GenBank/DDBJ databases">
        <title>A bifunctional nitrone conjugated secondary metabolite targeting the ribosome.</title>
        <authorList>
            <person name="Limbrick E.M."/>
            <person name="Graf M."/>
            <person name="Derewacz D.K."/>
            <person name="Nguyen F."/>
            <person name="Spraggins J.M."/>
            <person name="Wieland M."/>
            <person name="Ynigez-Gutierrez A.E."/>
            <person name="Reisman B.J."/>
            <person name="Zinshteyn B."/>
            <person name="McCulloch K."/>
            <person name="Iverson T.M."/>
            <person name="Green R."/>
            <person name="Wilson D.N."/>
            <person name="Bachmann B.O."/>
        </authorList>
    </citation>
    <scope>NUCLEOTIDE SEQUENCE [LARGE SCALE GENOMIC DNA]</scope>
    <source>
        <strain evidence="4">aurantiaca</strain>
    </source>
</reference>
<organism evidence="3 4">
    <name type="scientific">Micromonospora carbonacea</name>
    <dbReference type="NCBI Taxonomy" id="47853"/>
    <lineage>
        <taxon>Bacteria</taxon>
        <taxon>Bacillati</taxon>
        <taxon>Actinomycetota</taxon>
        <taxon>Actinomycetes</taxon>
        <taxon>Micromonosporales</taxon>
        <taxon>Micromonosporaceae</taxon>
        <taxon>Micromonospora</taxon>
    </lineage>
</organism>
<proteinExistence type="predicted"/>
<keyword evidence="1" id="KW-0175">Coiled coil</keyword>